<dbReference type="Gene3D" id="1.20.1640.10">
    <property type="entry name" value="Multidrug efflux transporter AcrB transmembrane domain"/>
    <property type="match status" value="2"/>
</dbReference>
<dbReference type="Gene3D" id="3.30.2090.10">
    <property type="entry name" value="Multidrug efflux transporter AcrB TolC docking domain, DN and DC subdomains"/>
    <property type="match status" value="2"/>
</dbReference>
<dbReference type="Gene3D" id="3.30.70.1440">
    <property type="entry name" value="Multidrug efflux transporter AcrB pore domain"/>
    <property type="match status" value="1"/>
</dbReference>
<dbReference type="GO" id="GO:0005886">
    <property type="term" value="C:plasma membrane"/>
    <property type="evidence" value="ECO:0007669"/>
    <property type="project" value="TreeGrafter"/>
</dbReference>
<feature type="region of interest" description="Disordered" evidence="1">
    <location>
        <begin position="491"/>
        <end position="520"/>
    </location>
</feature>
<feature type="transmembrane region" description="Helical" evidence="2">
    <location>
        <begin position="325"/>
        <end position="347"/>
    </location>
</feature>
<feature type="transmembrane region" description="Helical" evidence="2">
    <location>
        <begin position="548"/>
        <end position="569"/>
    </location>
</feature>
<feature type="compositionally biased region" description="Polar residues" evidence="1">
    <location>
        <begin position="502"/>
        <end position="520"/>
    </location>
</feature>
<feature type="compositionally biased region" description="Basic and acidic residues" evidence="1">
    <location>
        <begin position="1100"/>
        <end position="1116"/>
    </location>
</feature>
<protein>
    <submittedName>
        <fullName evidence="3">Efflux RND transporter permease subunit</fullName>
    </submittedName>
</protein>
<dbReference type="SUPFAM" id="SSF82693">
    <property type="entry name" value="Multidrug efflux transporter AcrB pore domain, PN1, PN2, PC1 and PC2 subdomains"/>
    <property type="match status" value="1"/>
</dbReference>
<feature type="transmembrane region" description="Helical" evidence="2">
    <location>
        <begin position="1018"/>
        <end position="1042"/>
    </location>
</feature>
<gene>
    <name evidence="3" type="ORF">O0554_10635</name>
</gene>
<evidence type="ECO:0000313" key="3">
    <source>
        <dbReference type="EMBL" id="MCZ0807370.1"/>
    </source>
</evidence>
<comment type="caution">
    <text evidence="3">The sequence shown here is derived from an EMBL/GenBank/DDBJ whole genome shotgun (WGS) entry which is preliminary data.</text>
</comment>
<dbReference type="PANTHER" id="PTHR32063:SF24">
    <property type="entry name" value="CATION EFFLUX SYSTEM (ACRB_ACRD_ACRF FAMILY)"/>
    <property type="match status" value="1"/>
</dbReference>
<dbReference type="InterPro" id="IPR027463">
    <property type="entry name" value="AcrB_DN_DC_subdom"/>
</dbReference>
<keyword evidence="2" id="KW-0472">Membrane</keyword>
<dbReference type="SUPFAM" id="SSF82866">
    <property type="entry name" value="Multidrug efflux transporter AcrB transmembrane domain"/>
    <property type="match status" value="2"/>
</dbReference>
<feature type="compositionally biased region" description="Basic and acidic residues" evidence="1">
    <location>
        <begin position="491"/>
        <end position="501"/>
    </location>
</feature>
<evidence type="ECO:0000256" key="2">
    <source>
        <dbReference type="SAM" id="Phobius"/>
    </source>
</evidence>
<dbReference type="Proteomes" id="UP001077662">
    <property type="component" value="Unassembled WGS sequence"/>
</dbReference>
<sequence length="1127" mass="127915">MSDPMTKHPRKQLLLLTVGLILLLGLISLSSIPLLVFPDVKKTIYQVEITAQGLSADEVEAQISQPAEAMIRELSGIKKLTAISKEGQAKIEIETENHFGNDFFRKLQAKLNDSEGLGIGKDSITVKQEELYQEPVAIVFMTGLAIPELKRLAENEIKGRLERIDGISQVVVKSPNVQNEIELLLRPSMLQAYQLTPGDIVRELQNKGKNESLGSIGEGVDGTTFSWNNTSHSLEDLSTLTIFTPKGEVALHQLVDIRDSRYEIGESLRFYHGEPVIEYQLFAANEASLLTIDQQLRQQTAELNREANQKYQLFIRPGALQEALASMRIVLALFSGVSILAALYIGYRMRQWKAGLLLLVSVLLTLLVLATGLYFTDQTFTIASVGPLLVIVTLCLGAGMLLFERYALIQIWNDQQVWQATKSRWIPIILPLVIVSLLFIPLLYSRLLKEEDKLSLLPALPILLWGGIGVCLIYLYVLPTTAALWLRARKGPDSNEHEQPSKHISSINRRSSRTEFNQNTDSHALQRMRNWIQQKIISTWYERMQLGLLPYLLALLAAWGVYFFCGPFAQADPYLQWNQNESKTLSDTSQTFTLDLPPYTPMVEALQKAKDTEIMLHKTIPELQDSYMDVTPSSITFYLQYQNQSSWERSSYKIKQNIDTILSNVPDANYSVKFAQSGVENEEKVKFTVQGPSLPKVKEVANQVIQVMEKTGDGLSSQVYNVMTSENSEGQQMEIVPKAEITSLYGVSAEDVEQQMNSYLGPQKVSTVEWDGVKSQIVLRYPKLYMDYPDQLQQAPIKTLNGLKPLGELVIMQHKTLSPTYIRTDKTYQINIHATVKKQGEGKFPTTPRTLYYSMPETFKKEIRLPTDYKIVSPLDKELEEHSVKGWEQKGPFIITFTISILIALLVATVLKQLRSTIIVILLTPLLVVPLVAGVAIWDLPVNQPAVFATLSLITFLTQQILLMCRYFEEYPEQGELSLIQSHRGKTATFMYMPSLLCIVGVFFIPFLPFLFGWTNRYFFSSFLGVMSVGFLCIPWIMLYIVPSLYRYGPSQQNEHRDHIGVILRQSFIHWWNNRGRRSHTKSSDSNQRVEWLVNKGKMKKESAEESGDRREKLCPEDFQPIPRTDR</sequence>
<proteinExistence type="predicted"/>
<dbReference type="InterPro" id="IPR001036">
    <property type="entry name" value="Acrflvin-R"/>
</dbReference>
<feature type="transmembrane region" description="Helical" evidence="2">
    <location>
        <begin position="989"/>
        <end position="1012"/>
    </location>
</feature>
<feature type="transmembrane region" description="Helical" evidence="2">
    <location>
        <begin position="464"/>
        <end position="486"/>
    </location>
</feature>
<name>A0AAP3DHW6_BRELA</name>
<dbReference type="GO" id="GO:0042910">
    <property type="term" value="F:xenobiotic transmembrane transporter activity"/>
    <property type="evidence" value="ECO:0007669"/>
    <property type="project" value="TreeGrafter"/>
</dbReference>
<evidence type="ECO:0000256" key="1">
    <source>
        <dbReference type="SAM" id="MobiDB-lite"/>
    </source>
</evidence>
<keyword evidence="2" id="KW-0812">Transmembrane</keyword>
<feature type="transmembrane region" description="Helical" evidence="2">
    <location>
        <begin position="354"/>
        <end position="375"/>
    </location>
</feature>
<evidence type="ECO:0000313" key="4">
    <source>
        <dbReference type="Proteomes" id="UP001077662"/>
    </source>
</evidence>
<dbReference type="Pfam" id="PF00873">
    <property type="entry name" value="ACR_tran"/>
    <property type="match status" value="2"/>
</dbReference>
<dbReference type="EMBL" id="JAPTNE010000012">
    <property type="protein sequence ID" value="MCZ0807370.1"/>
    <property type="molecule type" value="Genomic_DNA"/>
</dbReference>
<dbReference type="Gene3D" id="3.30.70.1430">
    <property type="entry name" value="Multidrug efflux transporter AcrB pore domain"/>
    <property type="match status" value="2"/>
</dbReference>
<feature type="region of interest" description="Disordered" evidence="1">
    <location>
        <begin position="1095"/>
        <end position="1127"/>
    </location>
</feature>
<dbReference type="SUPFAM" id="SSF82714">
    <property type="entry name" value="Multidrug efflux transporter AcrB TolC docking domain, DN and DC subdomains"/>
    <property type="match status" value="1"/>
</dbReference>
<dbReference type="RefSeq" id="WP_258433556.1">
    <property type="nucleotide sequence ID" value="NZ_JANSGW010000012.1"/>
</dbReference>
<accession>A0AAP3DHW6</accession>
<feature type="transmembrane region" description="Helical" evidence="2">
    <location>
        <begin position="893"/>
        <end position="911"/>
    </location>
</feature>
<dbReference type="AlphaFoldDB" id="A0AAP3DHW6"/>
<feature type="transmembrane region" description="Helical" evidence="2">
    <location>
        <begin position="424"/>
        <end position="444"/>
    </location>
</feature>
<dbReference type="Gene3D" id="3.30.70.1320">
    <property type="entry name" value="Multidrug efflux transporter AcrB pore domain like"/>
    <property type="match status" value="1"/>
</dbReference>
<keyword evidence="2" id="KW-1133">Transmembrane helix</keyword>
<feature type="transmembrane region" description="Helical" evidence="2">
    <location>
        <begin position="918"/>
        <end position="940"/>
    </location>
</feature>
<feature type="transmembrane region" description="Helical" evidence="2">
    <location>
        <begin position="381"/>
        <end position="403"/>
    </location>
</feature>
<reference evidence="3" key="1">
    <citation type="submission" date="2022-09" db="EMBL/GenBank/DDBJ databases">
        <title>Genome analysis and characterization of larvicidal activity of Brevibacillus strains.</title>
        <authorList>
            <person name="Patrusheva E.V."/>
            <person name="Izotova A.O."/>
            <person name="Toshchakov S.V."/>
            <person name="Sineoky S.P."/>
        </authorList>
    </citation>
    <scope>NUCLEOTIDE SEQUENCE</scope>
    <source>
        <strain evidence="3">VKPM_B-13247</strain>
    </source>
</reference>
<dbReference type="PANTHER" id="PTHR32063">
    <property type="match status" value="1"/>
</dbReference>
<organism evidence="3 4">
    <name type="scientific">Brevibacillus laterosporus</name>
    <name type="common">Bacillus laterosporus</name>
    <dbReference type="NCBI Taxonomy" id="1465"/>
    <lineage>
        <taxon>Bacteria</taxon>
        <taxon>Bacillati</taxon>
        <taxon>Bacillota</taxon>
        <taxon>Bacilli</taxon>
        <taxon>Bacillales</taxon>
        <taxon>Paenibacillaceae</taxon>
        <taxon>Brevibacillus</taxon>
    </lineage>
</organism>